<feature type="compositionally biased region" description="Polar residues" evidence="1">
    <location>
        <begin position="1"/>
        <end position="10"/>
    </location>
</feature>
<dbReference type="EMBL" id="GL883104">
    <property type="protein sequence ID" value="EGG07333.1"/>
    <property type="molecule type" value="Genomic_DNA"/>
</dbReference>
<evidence type="ECO:0000313" key="3">
    <source>
        <dbReference type="Proteomes" id="UP000001072"/>
    </source>
</evidence>
<dbReference type="GeneID" id="18929942"/>
<dbReference type="InParanoid" id="F4RJM7"/>
<protein>
    <recommendedName>
        <fullName evidence="4">SnoaL-like domain-containing protein</fullName>
    </recommendedName>
</protein>
<organism evidence="3">
    <name type="scientific">Melampsora larici-populina (strain 98AG31 / pathotype 3-4-7)</name>
    <name type="common">Poplar leaf rust fungus</name>
    <dbReference type="NCBI Taxonomy" id="747676"/>
    <lineage>
        <taxon>Eukaryota</taxon>
        <taxon>Fungi</taxon>
        <taxon>Dikarya</taxon>
        <taxon>Basidiomycota</taxon>
        <taxon>Pucciniomycotina</taxon>
        <taxon>Pucciniomycetes</taxon>
        <taxon>Pucciniales</taxon>
        <taxon>Melampsoraceae</taxon>
        <taxon>Melampsora</taxon>
    </lineage>
</organism>
<sequence length="187" mass="20946">MGKSEVNATGLTPDESKKLKSRTEREDEKVIIRCLKDLYTCNPSESAYEMYAEKATFHDPVSIATPLSSIKSQFNGMPKVFSSATIDKFEVLESPSTLPNPPGPDQFTVINQDVTYFRKGEKFKTVNSLLTLERDPNGKVIKHTEEWSHDKQTDANDGIFGTLNEWRKKLTANVIDKGVSDDPSKAK</sequence>
<dbReference type="STRING" id="747676.F4RJM7"/>
<feature type="region of interest" description="Disordered" evidence="1">
    <location>
        <begin position="1"/>
        <end position="27"/>
    </location>
</feature>
<name>F4RJM7_MELLP</name>
<accession>F4RJM7</accession>
<dbReference type="RefSeq" id="XP_007409240.1">
    <property type="nucleotide sequence ID" value="XM_007409178.1"/>
</dbReference>
<keyword evidence="3" id="KW-1185">Reference proteome</keyword>
<dbReference type="PANTHER" id="PTHR34213:SF2">
    <property type="entry name" value="NUCLEAR TRANSPORT FACTOR 2 (NTF2) FAMILY PROTEIN"/>
    <property type="match status" value="1"/>
</dbReference>
<reference evidence="3" key="1">
    <citation type="journal article" date="2011" name="Proc. Natl. Acad. Sci. U.S.A.">
        <title>Obligate biotrophy features unraveled by the genomic analysis of rust fungi.</title>
        <authorList>
            <person name="Duplessis S."/>
            <person name="Cuomo C.A."/>
            <person name="Lin Y.-C."/>
            <person name="Aerts A."/>
            <person name="Tisserant E."/>
            <person name="Veneault-Fourrey C."/>
            <person name="Joly D.L."/>
            <person name="Hacquard S."/>
            <person name="Amselem J."/>
            <person name="Cantarel B.L."/>
            <person name="Chiu R."/>
            <person name="Coutinho P.M."/>
            <person name="Feau N."/>
            <person name="Field M."/>
            <person name="Frey P."/>
            <person name="Gelhaye E."/>
            <person name="Goldberg J."/>
            <person name="Grabherr M.G."/>
            <person name="Kodira C.D."/>
            <person name="Kohler A."/>
            <person name="Kuees U."/>
            <person name="Lindquist E.A."/>
            <person name="Lucas S.M."/>
            <person name="Mago R."/>
            <person name="Mauceli E."/>
            <person name="Morin E."/>
            <person name="Murat C."/>
            <person name="Pangilinan J.L."/>
            <person name="Park R."/>
            <person name="Pearson M."/>
            <person name="Quesneville H."/>
            <person name="Rouhier N."/>
            <person name="Sakthikumar S."/>
            <person name="Salamov A.A."/>
            <person name="Schmutz J."/>
            <person name="Selles B."/>
            <person name="Shapiro H."/>
            <person name="Tanguay P."/>
            <person name="Tuskan G.A."/>
            <person name="Henrissat B."/>
            <person name="Van de Peer Y."/>
            <person name="Rouze P."/>
            <person name="Ellis J.G."/>
            <person name="Dodds P.N."/>
            <person name="Schein J.E."/>
            <person name="Zhong S."/>
            <person name="Hamelin R.C."/>
            <person name="Grigoriev I.V."/>
            <person name="Szabo L.J."/>
            <person name="Martin F."/>
        </authorList>
    </citation>
    <scope>NUCLEOTIDE SEQUENCE [LARGE SCALE GENOMIC DNA]</scope>
    <source>
        <strain evidence="3">98AG31 / pathotype 3-4-7</strain>
    </source>
</reference>
<dbReference type="AlphaFoldDB" id="F4RJM7"/>
<proteinExistence type="predicted"/>
<feature type="compositionally biased region" description="Basic and acidic residues" evidence="1">
    <location>
        <begin position="14"/>
        <end position="27"/>
    </location>
</feature>
<evidence type="ECO:0008006" key="4">
    <source>
        <dbReference type="Google" id="ProtNLM"/>
    </source>
</evidence>
<dbReference type="PANTHER" id="PTHR34213">
    <property type="entry name" value="NUCLEAR TRANSPORT FACTOR 2 (NTF2) FAMILY PROTEIN"/>
    <property type="match status" value="1"/>
</dbReference>
<dbReference type="Proteomes" id="UP000001072">
    <property type="component" value="Unassembled WGS sequence"/>
</dbReference>
<gene>
    <name evidence="2" type="ORF">MELLADRAFT_62638</name>
</gene>
<dbReference type="OrthoDB" id="2500142at2759"/>
<dbReference type="KEGG" id="mlr:MELLADRAFT_62638"/>
<dbReference type="VEuPathDB" id="FungiDB:MELLADRAFT_62638"/>
<evidence type="ECO:0000256" key="1">
    <source>
        <dbReference type="SAM" id="MobiDB-lite"/>
    </source>
</evidence>
<dbReference type="eggNOG" id="ENOG502S37S">
    <property type="taxonomic scope" value="Eukaryota"/>
</dbReference>
<evidence type="ECO:0000313" key="2">
    <source>
        <dbReference type="EMBL" id="EGG07333.1"/>
    </source>
</evidence>
<dbReference type="HOGENOM" id="CLU_109055_0_0_1"/>